<dbReference type="EMBL" id="JBHSHC010000097">
    <property type="protein sequence ID" value="MFC4768212.1"/>
    <property type="molecule type" value="Genomic_DNA"/>
</dbReference>
<keyword evidence="10" id="KW-1185">Reference proteome</keyword>
<evidence type="ECO:0000256" key="3">
    <source>
        <dbReference type="ARBA" id="ARBA00022989"/>
    </source>
</evidence>
<dbReference type="Pfam" id="PF02618">
    <property type="entry name" value="YceG"/>
    <property type="match status" value="1"/>
</dbReference>
<comment type="similarity">
    <text evidence="7">Belongs to the transglycosylase MltG family.</text>
</comment>
<keyword evidence="1 7" id="KW-1003">Cell membrane</keyword>
<dbReference type="PANTHER" id="PTHR30518">
    <property type="entry name" value="ENDOLYTIC MUREIN TRANSGLYCOSYLASE"/>
    <property type="match status" value="1"/>
</dbReference>
<feature type="compositionally biased region" description="Basic and acidic residues" evidence="8">
    <location>
        <begin position="329"/>
        <end position="339"/>
    </location>
</feature>
<dbReference type="InterPro" id="IPR003770">
    <property type="entry name" value="MLTG-like"/>
</dbReference>
<keyword evidence="3 7" id="KW-1133">Transmembrane helix</keyword>
<comment type="catalytic activity">
    <reaction evidence="7">
        <text>a peptidoglycan chain = a peptidoglycan chain with N-acetyl-1,6-anhydromuramyl-[peptide] at the reducing end + a peptidoglycan chain with N-acetylglucosamine at the non-reducing end.</text>
        <dbReference type="EC" id="4.2.2.29"/>
    </reaction>
</comment>
<evidence type="ECO:0000256" key="5">
    <source>
        <dbReference type="ARBA" id="ARBA00023239"/>
    </source>
</evidence>
<sequence>MDSARFLISPRSRAAAGTFLILAILAIYGWFQWLPPQKSGQTVTVEIPKGATSQQIADLLSEKGLIKNSFVFRAVVLWTGQAASLQAGTYAIPQGATIPEILDVITKGKVRVDTVRFTIPEGFTIEQIADILAQKGLVDKRRFLNEAENGTFDYDFIKEIPQKQGMRHRLEGYLFPETYEVKKGATEREILELMLQQFGKVVTPEMRESFRARGLTLHEAITVASLVEREARVAKERPAIAGVIFNRLQHKPPMLLQIDATIQYVVGQKDELLLKDLEVDSPYNTYKREGLPPGPIASPGRDSLHAVASPEKHEYLYYVTKKDGSGEHYFGKTLDEHNRNIARSEQQPK</sequence>
<proteinExistence type="inferred from homology"/>
<evidence type="ECO:0000256" key="7">
    <source>
        <dbReference type="HAMAP-Rule" id="MF_02065"/>
    </source>
</evidence>
<comment type="function">
    <text evidence="7">Functions as a peptidoglycan terminase that cleaves nascent peptidoglycan strands endolytically to terminate their elongation.</text>
</comment>
<protein>
    <recommendedName>
        <fullName evidence="7">Endolytic murein transglycosylase</fullName>
        <ecNumber evidence="7">4.2.2.29</ecNumber>
    </recommendedName>
    <alternativeName>
        <fullName evidence="7">Peptidoglycan lytic transglycosylase</fullName>
    </alternativeName>
    <alternativeName>
        <fullName evidence="7">Peptidoglycan polymerization terminase</fullName>
    </alternativeName>
</protein>
<feature type="region of interest" description="Disordered" evidence="8">
    <location>
        <begin position="329"/>
        <end position="349"/>
    </location>
</feature>
<name>A0ABV9Q4N4_9BACL</name>
<dbReference type="NCBIfam" id="TIGR00247">
    <property type="entry name" value="endolytic transglycosylase MltG"/>
    <property type="match status" value="1"/>
</dbReference>
<evidence type="ECO:0000256" key="6">
    <source>
        <dbReference type="ARBA" id="ARBA00023316"/>
    </source>
</evidence>
<evidence type="ECO:0000313" key="10">
    <source>
        <dbReference type="Proteomes" id="UP001596002"/>
    </source>
</evidence>
<keyword evidence="6 7" id="KW-0961">Cell wall biogenesis/degradation</keyword>
<keyword evidence="5 7" id="KW-0456">Lyase</keyword>
<evidence type="ECO:0000256" key="4">
    <source>
        <dbReference type="ARBA" id="ARBA00023136"/>
    </source>
</evidence>
<dbReference type="Proteomes" id="UP001596002">
    <property type="component" value="Unassembled WGS sequence"/>
</dbReference>
<evidence type="ECO:0000256" key="8">
    <source>
        <dbReference type="SAM" id="MobiDB-lite"/>
    </source>
</evidence>
<dbReference type="Gene3D" id="3.30.1490.480">
    <property type="entry name" value="Endolytic murein transglycosylase"/>
    <property type="match status" value="2"/>
</dbReference>
<evidence type="ECO:0000313" key="9">
    <source>
        <dbReference type="EMBL" id="MFC4768212.1"/>
    </source>
</evidence>
<comment type="caution">
    <text evidence="9">The sequence shown here is derived from an EMBL/GenBank/DDBJ whole genome shotgun (WGS) entry which is preliminary data.</text>
</comment>
<gene>
    <name evidence="7 9" type="primary">mltG</name>
    <name evidence="9" type="ORF">ACFO8Q_12720</name>
</gene>
<comment type="subcellular location">
    <subcellularLocation>
        <location evidence="7">Cell membrane</location>
        <topology evidence="7">Single-pass membrane protein</topology>
    </subcellularLocation>
</comment>
<evidence type="ECO:0000256" key="2">
    <source>
        <dbReference type="ARBA" id="ARBA00022692"/>
    </source>
</evidence>
<dbReference type="HAMAP" id="MF_02065">
    <property type="entry name" value="MltG"/>
    <property type="match status" value="1"/>
</dbReference>
<keyword evidence="4 7" id="KW-0472">Membrane</keyword>
<accession>A0ABV9Q4N4</accession>
<reference evidence="10" key="1">
    <citation type="journal article" date="2019" name="Int. J. Syst. Evol. Microbiol.">
        <title>The Global Catalogue of Microorganisms (GCM) 10K type strain sequencing project: providing services to taxonomists for standard genome sequencing and annotation.</title>
        <authorList>
            <consortium name="The Broad Institute Genomics Platform"/>
            <consortium name="The Broad Institute Genome Sequencing Center for Infectious Disease"/>
            <person name="Wu L."/>
            <person name="Ma J."/>
        </authorList>
    </citation>
    <scope>NUCLEOTIDE SEQUENCE [LARGE SCALE GENOMIC DNA]</scope>
    <source>
        <strain evidence="10">WYCCWR 12678</strain>
    </source>
</reference>
<dbReference type="Gene3D" id="3.30.160.60">
    <property type="entry name" value="Classic Zinc Finger"/>
    <property type="match status" value="1"/>
</dbReference>
<organism evidence="9 10">
    <name type="scientific">Effusibacillus consociatus</name>
    <dbReference type="NCBI Taxonomy" id="1117041"/>
    <lineage>
        <taxon>Bacteria</taxon>
        <taxon>Bacillati</taxon>
        <taxon>Bacillota</taxon>
        <taxon>Bacilli</taxon>
        <taxon>Bacillales</taxon>
        <taxon>Alicyclobacillaceae</taxon>
        <taxon>Effusibacillus</taxon>
    </lineage>
</organism>
<evidence type="ECO:0000256" key="1">
    <source>
        <dbReference type="ARBA" id="ARBA00022475"/>
    </source>
</evidence>
<dbReference type="CDD" id="cd08010">
    <property type="entry name" value="MltG_like"/>
    <property type="match status" value="1"/>
</dbReference>
<keyword evidence="2 7" id="KW-0812">Transmembrane</keyword>
<dbReference type="EC" id="4.2.2.29" evidence="7"/>
<dbReference type="PANTHER" id="PTHR30518:SF2">
    <property type="entry name" value="ENDOLYTIC MUREIN TRANSGLYCOSYLASE"/>
    <property type="match status" value="1"/>
</dbReference>
<feature type="site" description="Important for catalytic activity" evidence="7">
    <location>
        <position position="230"/>
    </location>
</feature>
<dbReference type="RefSeq" id="WP_380026141.1">
    <property type="nucleotide sequence ID" value="NZ_JBHSHC010000097.1"/>
</dbReference>
<feature type="transmembrane region" description="Helical" evidence="7">
    <location>
        <begin position="12"/>
        <end position="31"/>
    </location>
</feature>